<feature type="transmembrane region" description="Helical" evidence="6">
    <location>
        <begin position="39"/>
        <end position="59"/>
    </location>
</feature>
<dbReference type="OrthoDB" id="3257095at2759"/>
<evidence type="ECO:0000256" key="5">
    <source>
        <dbReference type="ARBA" id="ARBA00023136"/>
    </source>
</evidence>
<feature type="transmembrane region" description="Helical" evidence="6">
    <location>
        <begin position="199"/>
        <end position="218"/>
    </location>
</feature>
<name>A0A8H7A9K3_9EURO</name>
<dbReference type="PANTHER" id="PTHR45649:SF5">
    <property type="entry name" value="GABA TRANSPORTER (EUROFUNG)-RELATED"/>
    <property type="match status" value="1"/>
</dbReference>
<organism evidence="7 8">
    <name type="scientific">Endocarpon pusillum</name>
    <dbReference type="NCBI Taxonomy" id="364733"/>
    <lineage>
        <taxon>Eukaryota</taxon>
        <taxon>Fungi</taxon>
        <taxon>Dikarya</taxon>
        <taxon>Ascomycota</taxon>
        <taxon>Pezizomycotina</taxon>
        <taxon>Eurotiomycetes</taxon>
        <taxon>Chaetothyriomycetidae</taxon>
        <taxon>Verrucariales</taxon>
        <taxon>Verrucariaceae</taxon>
        <taxon>Endocarpon</taxon>
    </lineage>
</organism>
<feature type="transmembrane region" description="Helical" evidence="6">
    <location>
        <begin position="483"/>
        <end position="501"/>
    </location>
</feature>
<dbReference type="Proteomes" id="UP000606974">
    <property type="component" value="Unassembled WGS sequence"/>
</dbReference>
<evidence type="ECO:0000256" key="1">
    <source>
        <dbReference type="ARBA" id="ARBA00004141"/>
    </source>
</evidence>
<feature type="transmembrane region" description="Helical" evidence="6">
    <location>
        <begin position="381"/>
        <end position="401"/>
    </location>
</feature>
<dbReference type="EMBL" id="JAACFV010000118">
    <property type="protein sequence ID" value="KAF7505110.1"/>
    <property type="molecule type" value="Genomic_DNA"/>
</dbReference>
<dbReference type="GO" id="GO:0016020">
    <property type="term" value="C:membrane"/>
    <property type="evidence" value="ECO:0007669"/>
    <property type="project" value="UniProtKB-SubCell"/>
</dbReference>
<evidence type="ECO:0000256" key="3">
    <source>
        <dbReference type="ARBA" id="ARBA00022692"/>
    </source>
</evidence>
<keyword evidence="8" id="KW-1185">Reference proteome</keyword>
<evidence type="ECO:0000313" key="7">
    <source>
        <dbReference type="EMBL" id="KAF7505110.1"/>
    </source>
</evidence>
<feature type="transmembrane region" description="Helical" evidence="6">
    <location>
        <begin position="79"/>
        <end position="100"/>
    </location>
</feature>
<evidence type="ECO:0000256" key="4">
    <source>
        <dbReference type="ARBA" id="ARBA00022989"/>
    </source>
</evidence>
<dbReference type="Pfam" id="PF13520">
    <property type="entry name" value="AA_permease_2"/>
    <property type="match status" value="1"/>
</dbReference>
<accession>A0A8H7A9K3</accession>
<dbReference type="GO" id="GO:0022857">
    <property type="term" value="F:transmembrane transporter activity"/>
    <property type="evidence" value="ECO:0007669"/>
    <property type="project" value="InterPro"/>
</dbReference>
<gene>
    <name evidence="7" type="ORF">GJ744_001250</name>
</gene>
<keyword evidence="5 6" id="KW-0472">Membrane</keyword>
<comment type="caution">
    <text evidence="7">The sequence shown here is derived from an EMBL/GenBank/DDBJ whole genome shotgun (WGS) entry which is preliminary data.</text>
</comment>
<dbReference type="PANTHER" id="PTHR45649">
    <property type="entry name" value="AMINO-ACID PERMEASE BAT1"/>
    <property type="match status" value="1"/>
</dbReference>
<sequence>MEKTDVTEISAVIDQLNVPTTAKADDGYVMAIMGKKEQLVRRFGFLSILALSITLLSSWEGMTGVFYAGLYNGGPVSLVYGMILSFIGTLALASSLAEMASSNPIAGAQYHWTFTYAPKRAAAFISWMQGWVTVFAWQATATSLNYLIAAQIQGLVVLNFPDSYTHQRWHGTLLMWAITLVVLIINVWCIQLLPLIEMVAGICHVAFFVALLVPLVVLAPRSSPEFVFTRLINDQSGWTNPGITWCLGLLTVTWCFVGFDGAIHMSEEVRNSAVTVPRVLIFTIVINGIMAFGFLLGILFCIGNVENAINTPTGFPIIEIFYQATGSKTAATVMETCIIIIAFAASFGNIASVSRLTWAFARDGGLPFSDFFSFVDPTYRIPVRAIGLVSTVIILLSLINIGSSTAFNAIISLSTVALYVSYIIPISCLVLKRFSGEKIVWGPWTLGRFGPAINVFALCYGVFICIFLPFPSQQPVTAVNMNYAAPVFGFVILFGLTDWFVRGRKFYVGPRREIDFRQASKAHELSNVSKKHAHD</sequence>
<reference evidence="7" key="1">
    <citation type="submission" date="2020-02" db="EMBL/GenBank/DDBJ databases">
        <authorList>
            <person name="Palmer J.M."/>
        </authorList>
    </citation>
    <scope>NUCLEOTIDE SEQUENCE</scope>
    <source>
        <strain evidence="7">EPUS1.4</strain>
        <tissue evidence="7">Thallus</tissue>
    </source>
</reference>
<feature type="transmembrane region" description="Helical" evidence="6">
    <location>
        <begin position="173"/>
        <end position="193"/>
    </location>
</feature>
<feature type="transmembrane region" description="Helical" evidence="6">
    <location>
        <begin position="407"/>
        <end position="431"/>
    </location>
</feature>
<feature type="transmembrane region" description="Helical" evidence="6">
    <location>
        <begin position="452"/>
        <end position="471"/>
    </location>
</feature>
<evidence type="ECO:0000256" key="6">
    <source>
        <dbReference type="SAM" id="Phobius"/>
    </source>
</evidence>
<comment type="subcellular location">
    <subcellularLocation>
        <location evidence="1">Membrane</location>
        <topology evidence="1">Multi-pass membrane protein</topology>
    </subcellularLocation>
</comment>
<keyword evidence="3 6" id="KW-0812">Transmembrane</keyword>
<dbReference type="AlphaFoldDB" id="A0A8H7A9K3"/>
<dbReference type="InterPro" id="IPR002293">
    <property type="entry name" value="AA/rel_permease1"/>
</dbReference>
<feature type="transmembrane region" description="Helical" evidence="6">
    <location>
        <begin position="238"/>
        <end position="259"/>
    </location>
</feature>
<proteinExistence type="predicted"/>
<keyword evidence="2" id="KW-0813">Transport</keyword>
<evidence type="ECO:0000256" key="2">
    <source>
        <dbReference type="ARBA" id="ARBA00022448"/>
    </source>
</evidence>
<dbReference type="PIRSF" id="PIRSF006060">
    <property type="entry name" value="AA_transporter"/>
    <property type="match status" value="1"/>
</dbReference>
<evidence type="ECO:0008006" key="9">
    <source>
        <dbReference type="Google" id="ProtNLM"/>
    </source>
</evidence>
<keyword evidence="4 6" id="KW-1133">Transmembrane helix</keyword>
<feature type="transmembrane region" description="Helical" evidence="6">
    <location>
        <begin position="279"/>
        <end position="302"/>
    </location>
</feature>
<dbReference type="Gene3D" id="1.20.1740.10">
    <property type="entry name" value="Amino acid/polyamine transporter I"/>
    <property type="match status" value="1"/>
</dbReference>
<protein>
    <recommendedName>
        <fullName evidence="9">Choline transport protein</fullName>
    </recommendedName>
</protein>
<evidence type="ECO:0000313" key="8">
    <source>
        <dbReference type="Proteomes" id="UP000606974"/>
    </source>
</evidence>